<feature type="region of interest" description="Disordered" evidence="1">
    <location>
        <begin position="1"/>
        <end position="32"/>
    </location>
</feature>
<dbReference type="Proteomes" id="UP001165296">
    <property type="component" value="Unassembled WGS sequence"/>
</dbReference>
<proteinExistence type="predicted"/>
<evidence type="ECO:0000313" key="3">
    <source>
        <dbReference type="Proteomes" id="UP001165296"/>
    </source>
</evidence>
<name>A0ABS8APC5_9BACT</name>
<comment type="caution">
    <text evidence="2">The sequence shown here is derived from an EMBL/GenBank/DDBJ whole genome shotgun (WGS) entry which is preliminary data.</text>
</comment>
<dbReference type="EMBL" id="JAJADR010000002">
    <property type="protein sequence ID" value="MCB2408060.1"/>
    <property type="molecule type" value="Genomic_DNA"/>
</dbReference>
<evidence type="ECO:0000256" key="1">
    <source>
        <dbReference type="SAM" id="MobiDB-lite"/>
    </source>
</evidence>
<sequence length="112" mass="12171">MGNWEGWLFDGDQDPSTSPEAGTVFRPEQGPAQLLRRPGIDKLLLRAGDLRPAQHATLTTLLDSPQVYIQTAAGTLTPVLATAAPVGRTSSDTRLTFDMEITLSQRNPLTRI</sequence>
<protein>
    <submittedName>
        <fullName evidence="2">Uncharacterized protein</fullName>
    </submittedName>
</protein>
<organism evidence="2 3">
    <name type="scientific">Hymenobacter lucidus</name>
    <dbReference type="NCBI Taxonomy" id="2880930"/>
    <lineage>
        <taxon>Bacteria</taxon>
        <taxon>Pseudomonadati</taxon>
        <taxon>Bacteroidota</taxon>
        <taxon>Cytophagia</taxon>
        <taxon>Cytophagales</taxon>
        <taxon>Hymenobacteraceae</taxon>
        <taxon>Hymenobacter</taxon>
    </lineage>
</organism>
<accession>A0ABS8APC5</accession>
<gene>
    <name evidence="2" type="ORF">LGH74_08730</name>
</gene>
<keyword evidence="3" id="KW-1185">Reference proteome</keyword>
<reference evidence="2" key="1">
    <citation type="submission" date="2021-10" db="EMBL/GenBank/DDBJ databases">
        <authorList>
            <person name="Dean J.D."/>
            <person name="Kim M.K."/>
            <person name="Newey C.N."/>
            <person name="Stoker T.S."/>
            <person name="Thompson D.W."/>
            <person name="Grose J.H."/>
        </authorList>
    </citation>
    <scope>NUCLEOTIDE SEQUENCE</scope>
    <source>
        <strain evidence="2">BT178</strain>
    </source>
</reference>
<evidence type="ECO:0000313" key="2">
    <source>
        <dbReference type="EMBL" id="MCB2408060.1"/>
    </source>
</evidence>
<dbReference type="RefSeq" id="WP_226174673.1">
    <property type="nucleotide sequence ID" value="NZ_JAJADR010000002.1"/>
</dbReference>